<organism evidence="3 4">
    <name type="scientific">Phytohabitans houttuyneae</name>
    <dbReference type="NCBI Taxonomy" id="1076126"/>
    <lineage>
        <taxon>Bacteria</taxon>
        <taxon>Bacillati</taxon>
        <taxon>Actinomycetota</taxon>
        <taxon>Actinomycetes</taxon>
        <taxon>Micromonosporales</taxon>
        <taxon>Micromonosporaceae</taxon>
    </lineage>
</organism>
<keyword evidence="2" id="KW-0732">Signal</keyword>
<evidence type="ECO:0000256" key="2">
    <source>
        <dbReference type="SAM" id="SignalP"/>
    </source>
</evidence>
<accession>A0A6V8K8V8</accession>
<evidence type="ECO:0000313" key="4">
    <source>
        <dbReference type="Proteomes" id="UP000482800"/>
    </source>
</evidence>
<feature type="region of interest" description="Disordered" evidence="1">
    <location>
        <begin position="96"/>
        <end position="153"/>
    </location>
</feature>
<evidence type="ECO:0000313" key="3">
    <source>
        <dbReference type="EMBL" id="GFJ80204.1"/>
    </source>
</evidence>
<proteinExistence type="predicted"/>
<comment type="caution">
    <text evidence="3">The sequence shown here is derived from an EMBL/GenBank/DDBJ whole genome shotgun (WGS) entry which is preliminary data.</text>
</comment>
<sequence>MTLLAGAAAVTALLASGCSAGQIAETAAKVPSVPGVSGDVTSTDGSFSVRNALVVYHGGGYEAGADAPLDLHIFNNTGKDVTVTVTSPDAESVTLAAGAKGTPSPSASPSASPSPTPSATATPSGTPTATPTGEATPSAEPTPAAEPPARPASVQIPAGSFAALNAGGQQFIELVGLSEELKPGEMVELVLDFGGGAKLTLAVPMGVPLTPVPRGSAEAGEGEH</sequence>
<feature type="signal peptide" evidence="2">
    <location>
        <begin position="1"/>
        <end position="20"/>
    </location>
</feature>
<evidence type="ECO:0008006" key="5">
    <source>
        <dbReference type="Google" id="ProtNLM"/>
    </source>
</evidence>
<protein>
    <recommendedName>
        <fullName evidence="5">Lipoprotein</fullName>
    </recommendedName>
</protein>
<dbReference type="Gene3D" id="2.60.40.1890">
    <property type="entry name" value="PCu(A)C copper chaperone"/>
    <property type="match status" value="1"/>
</dbReference>
<name>A0A6V8K8V8_9ACTN</name>
<reference evidence="3 4" key="2">
    <citation type="submission" date="2020-03" db="EMBL/GenBank/DDBJ databases">
        <authorList>
            <person name="Ichikawa N."/>
            <person name="Kimura A."/>
            <person name="Kitahashi Y."/>
            <person name="Uohara A."/>
        </authorList>
    </citation>
    <scope>NUCLEOTIDE SEQUENCE [LARGE SCALE GENOMIC DNA]</scope>
    <source>
        <strain evidence="3 4">NBRC 108639</strain>
    </source>
</reference>
<keyword evidence="4" id="KW-1185">Reference proteome</keyword>
<feature type="compositionally biased region" description="Low complexity" evidence="1">
    <location>
        <begin position="96"/>
        <end position="143"/>
    </location>
</feature>
<dbReference type="InterPro" id="IPR036182">
    <property type="entry name" value="PCuAC_sf"/>
</dbReference>
<dbReference type="EMBL" id="BLPF01000001">
    <property type="protein sequence ID" value="GFJ80204.1"/>
    <property type="molecule type" value="Genomic_DNA"/>
</dbReference>
<dbReference type="AlphaFoldDB" id="A0A6V8K8V8"/>
<reference evidence="3 4" key="1">
    <citation type="submission" date="2020-03" db="EMBL/GenBank/DDBJ databases">
        <title>Whole genome shotgun sequence of Phytohabitans houttuyneae NBRC 108639.</title>
        <authorList>
            <person name="Komaki H."/>
            <person name="Tamura T."/>
        </authorList>
    </citation>
    <scope>NUCLEOTIDE SEQUENCE [LARGE SCALE GENOMIC DNA]</scope>
    <source>
        <strain evidence="3 4">NBRC 108639</strain>
    </source>
</reference>
<evidence type="ECO:0000256" key="1">
    <source>
        <dbReference type="SAM" id="MobiDB-lite"/>
    </source>
</evidence>
<gene>
    <name evidence="3" type="ORF">Phou_043840</name>
</gene>
<feature type="chain" id="PRO_5039584334" description="Lipoprotein" evidence="2">
    <location>
        <begin position="21"/>
        <end position="224"/>
    </location>
</feature>
<dbReference type="Proteomes" id="UP000482800">
    <property type="component" value="Unassembled WGS sequence"/>
</dbReference>